<evidence type="ECO:0000256" key="3">
    <source>
        <dbReference type="SAM" id="MobiDB-lite"/>
    </source>
</evidence>
<comment type="similarity">
    <text evidence="1">Belongs to the heparin-binding growth factors family.</text>
</comment>
<feature type="compositionally biased region" description="Basic residues" evidence="3">
    <location>
        <begin position="247"/>
        <end position="260"/>
    </location>
</feature>
<keyword evidence="4" id="KW-1185">Reference proteome</keyword>
<dbReference type="PANTHER" id="PTHR11486">
    <property type="entry name" value="FIBROBLAST GROWTH FACTOR"/>
    <property type="match status" value="1"/>
</dbReference>
<dbReference type="RefSeq" id="XP_057396464.1">
    <property type="nucleotide sequence ID" value="XM_057540481.1"/>
</dbReference>
<gene>
    <name evidence="5" type="primary">FGF22</name>
</gene>
<dbReference type="SMART" id="SM00442">
    <property type="entry name" value="FGF"/>
    <property type="match status" value="1"/>
</dbReference>
<sequence length="269" mass="30158">MEVLFRAPTGRGHAQLSILPSATFLPNTCVHSVLQQFTCSSTHTVPPLSEAACPLGLALRKRQLDGTPPPISQWQSRGRARGDKSRRRRAGRGAIRGRLWLGLAWLLLARAPGAAGTPNSPRRPRSYTHLEGDVRWRRLFSTHFFLCVDPSGRVQGTRWRDSPDSVFFELRPIRVSVVALKAMNTGFYVAMNRRGRLSWSRVCARFRERIEENGYDTYASVRWRHRGRPMFLALDAGLGGRGGGAGARRRGVRTQRHHPPTHSLPVLVS</sequence>
<dbReference type="GeneID" id="130707233"/>
<dbReference type="SUPFAM" id="SSF50353">
    <property type="entry name" value="Cytokine"/>
    <property type="match status" value="1"/>
</dbReference>
<name>A0ABM3T2Y8_BALAC</name>
<dbReference type="Gene3D" id="2.80.10.50">
    <property type="match status" value="1"/>
</dbReference>
<accession>A0ABM3T2Y8</accession>
<evidence type="ECO:0000313" key="4">
    <source>
        <dbReference type="Proteomes" id="UP001652580"/>
    </source>
</evidence>
<evidence type="ECO:0000313" key="5">
    <source>
        <dbReference type="RefSeq" id="XP_057396464.1"/>
    </source>
</evidence>
<feature type="region of interest" description="Disordered" evidence="3">
    <location>
        <begin position="240"/>
        <end position="269"/>
    </location>
</feature>
<reference evidence="4" key="1">
    <citation type="submission" date="2025-05" db="UniProtKB">
        <authorList>
            <consortium name="RefSeq"/>
        </authorList>
    </citation>
    <scope>NUCLEOTIDE SEQUENCE [LARGE SCALE GENOMIC DNA]</scope>
</reference>
<proteinExistence type="inferred from homology"/>
<protein>
    <submittedName>
        <fullName evidence="5">LOW QUALITY PROTEIN: fibroblast growth factor 22</fullName>
    </submittedName>
</protein>
<reference evidence="5" key="2">
    <citation type="submission" date="2025-08" db="UniProtKB">
        <authorList>
            <consortium name="RefSeq"/>
        </authorList>
    </citation>
    <scope>IDENTIFICATION</scope>
</reference>
<dbReference type="Pfam" id="PF00167">
    <property type="entry name" value="FGF"/>
    <property type="match status" value="1"/>
</dbReference>
<feature type="region of interest" description="Disordered" evidence="3">
    <location>
        <begin position="64"/>
        <end position="90"/>
    </location>
</feature>
<keyword evidence="2" id="KW-0339">Growth factor</keyword>
<dbReference type="Proteomes" id="UP001652580">
    <property type="component" value="Chromosome 2"/>
</dbReference>
<evidence type="ECO:0000256" key="2">
    <source>
        <dbReference type="ARBA" id="ARBA00023030"/>
    </source>
</evidence>
<evidence type="ECO:0000256" key="1">
    <source>
        <dbReference type="ARBA" id="ARBA00007936"/>
    </source>
</evidence>
<dbReference type="InterPro" id="IPR008996">
    <property type="entry name" value="IL1/FGF"/>
</dbReference>
<dbReference type="InterPro" id="IPR002209">
    <property type="entry name" value="Fibroblast_GF_fam"/>
</dbReference>
<organism evidence="4 5">
    <name type="scientific">Balaenoptera acutorostrata</name>
    <name type="common">Common minke whale</name>
    <name type="synonym">Balaena rostrata</name>
    <dbReference type="NCBI Taxonomy" id="9767"/>
    <lineage>
        <taxon>Eukaryota</taxon>
        <taxon>Metazoa</taxon>
        <taxon>Chordata</taxon>
        <taxon>Craniata</taxon>
        <taxon>Vertebrata</taxon>
        <taxon>Euteleostomi</taxon>
        <taxon>Mammalia</taxon>
        <taxon>Eutheria</taxon>
        <taxon>Laurasiatheria</taxon>
        <taxon>Artiodactyla</taxon>
        <taxon>Whippomorpha</taxon>
        <taxon>Cetacea</taxon>
        <taxon>Mysticeti</taxon>
        <taxon>Balaenopteridae</taxon>
        <taxon>Balaenoptera</taxon>
    </lineage>
</organism>